<comment type="similarity">
    <text evidence="1">Belongs to the AHA1 family.</text>
</comment>
<evidence type="ECO:0000259" key="2">
    <source>
        <dbReference type="Pfam" id="PF08327"/>
    </source>
</evidence>
<accession>A0A6V8KMP9</accession>
<dbReference type="Pfam" id="PF08327">
    <property type="entry name" value="AHSA1"/>
    <property type="match status" value="1"/>
</dbReference>
<dbReference type="EMBL" id="BLPF01000002">
    <property type="protein sequence ID" value="GFJ83007.1"/>
    <property type="molecule type" value="Genomic_DNA"/>
</dbReference>
<proteinExistence type="inferred from homology"/>
<reference evidence="3 4" key="2">
    <citation type="submission" date="2020-03" db="EMBL/GenBank/DDBJ databases">
        <authorList>
            <person name="Ichikawa N."/>
            <person name="Kimura A."/>
            <person name="Kitahashi Y."/>
            <person name="Uohara A."/>
        </authorList>
    </citation>
    <scope>NUCLEOTIDE SEQUENCE [LARGE SCALE GENOMIC DNA]</scope>
    <source>
        <strain evidence="3 4">NBRC 108639</strain>
    </source>
</reference>
<name>A0A6V8KMP9_9ACTN</name>
<protein>
    <submittedName>
        <fullName evidence="3">ATPase</fullName>
    </submittedName>
</protein>
<gene>
    <name evidence="3" type="ORF">Phou_071870</name>
</gene>
<organism evidence="3 4">
    <name type="scientific">Phytohabitans houttuyneae</name>
    <dbReference type="NCBI Taxonomy" id="1076126"/>
    <lineage>
        <taxon>Bacteria</taxon>
        <taxon>Bacillati</taxon>
        <taxon>Actinomycetota</taxon>
        <taxon>Actinomycetes</taxon>
        <taxon>Micromonosporales</taxon>
        <taxon>Micromonosporaceae</taxon>
    </lineage>
</organism>
<dbReference type="RefSeq" id="WP_173064236.1">
    <property type="nucleotide sequence ID" value="NZ_BAABGO010000004.1"/>
</dbReference>
<comment type="caution">
    <text evidence="3">The sequence shown here is derived from an EMBL/GenBank/DDBJ whole genome shotgun (WGS) entry which is preliminary data.</text>
</comment>
<evidence type="ECO:0000313" key="3">
    <source>
        <dbReference type="EMBL" id="GFJ83007.1"/>
    </source>
</evidence>
<dbReference type="Gene3D" id="3.30.530.20">
    <property type="match status" value="1"/>
</dbReference>
<dbReference type="SUPFAM" id="SSF55961">
    <property type="entry name" value="Bet v1-like"/>
    <property type="match status" value="1"/>
</dbReference>
<evidence type="ECO:0000313" key="4">
    <source>
        <dbReference type="Proteomes" id="UP000482800"/>
    </source>
</evidence>
<keyword evidence="4" id="KW-1185">Reference proteome</keyword>
<dbReference type="AlphaFoldDB" id="A0A6V8KMP9"/>
<dbReference type="InterPro" id="IPR023393">
    <property type="entry name" value="START-like_dom_sf"/>
</dbReference>
<feature type="domain" description="Activator of Hsp90 ATPase homologue 1/2-like C-terminal" evidence="2">
    <location>
        <begin position="22"/>
        <end position="151"/>
    </location>
</feature>
<reference evidence="3 4" key="1">
    <citation type="submission" date="2020-03" db="EMBL/GenBank/DDBJ databases">
        <title>Whole genome shotgun sequence of Phytohabitans houttuyneae NBRC 108639.</title>
        <authorList>
            <person name="Komaki H."/>
            <person name="Tamura T."/>
        </authorList>
    </citation>
    <scope>NUCLEOTIDE SEQUENCE [LARGE SCALE GENOMIC DNA]</scope>
    <source>
        <strain evidence="3 4">NBRC 108639</strain>
    </source>
</reference>
<dbReference type="InterPro" id="IPR013538">
    <property type="entry name" value="ASHA1/2-like_C"/>
</dbReference>
<sequence>MSGNLTVTMPSDLEVTMVRVFDAPRALVFEAHAKCEHLKHWWGRGNPLDCEIDFRPGGGYRFVEHAPDGADYAFHGEFREIKEPELIVQTFEFEGMPGHVCVETLELTEDGGRTTVTSVTRFDTKQERDGMVASGMADGARESYDSLDAYLRTLAADKGVSGRG</sequence>
<dbReference type="Proteomes" id="UP000482800">
    <property type="component" value="Unassembled WGS sequence"/>
</dbReference>
<dbReference type="CDD" id="cd07826">
    <property type="entry name" value="SRPBCC_CalC_Aha1-like_9"/>
    <property type="match status" value="1"/>
</dbReference>
<evidence type="ECO:0000256" key="1">
    <source>
        <dbReference type="ARBA" id="ARBA00006817"/>
    </source>
</evidence>